<feature type="compositionally biased region" description="Low complexity" evidence="1">
    <location>
        <begin position="582"/>
        <end position="610"/>
    </location>
</feature>
<proteinExistence type="predicted"/>
<dbReference type="Proteomes" id="UP000515663">
    <property type="component" value="Chromosome"/>
</dbReference>
<dbReference type="AlphaFoldDB" id="A0A7D7REA5"/>
<name>A0A7D7REA5_9ACTN</name>
<evidence type="ECO:0000256" key="1">
    <source>
        <dbReference type="SAM" id="MobiDB-lite"/>
    </source>
</evidence>
<evidence type="ECO:0000313" key="3">
    <source>
        <dbReference type="Proteomes" id="UP000515663"/>
    </source>
</evidence>
<accession>A0A7D7REA5</accession>
<gene>
    <name evidence="2" type="ORF">H1R19_18445</name>
</gene>
<feature type="compositionally biased region" description="Basic and acidic residues" evidence="1">
    <location>
        <begin position="497"/>
        <end position="510"/>
    </location>
</feature>
<organism evidence="2 3">
    <name type="scientific">Gordonia jinghuaiqii</name>
    <dbReference type="NCBI Taxonomy" id="2758710"/>
    <lineage>
        <taxon>Bacteria</taxon>
        <taxon>Bacillati</taxon>
        <taxon>Actinomycetota</taxon>
        <taxon>Actinomycetes</taxon>
        <taxon>Mycobacteriales</taxon>
        <taxon>Gordoniaceae</taxon>
        <taxon>Gordonia</taxon>
    </lineage>
</organism>
<feature type="region of interest" description="Disordered" evidence="1">
    <location>
        <begin position="1"/>
        <end position="23"/>
    </location>
</feature>
<keyword evidence="3" id="KW-1185">Reference proteome</keyword>
<feature type="compositionally biased region" description="Acidic residues" evidence="1">
    <location>
        <begin position="528"/>
        <end position="544"/>
    </location>
</feature>
<feature type="region of interest" description="Disordered" evidence="1">
    <location>
        <begin position="484"/>
        <end position="610"/>
    </location>
</feature>
<reference evidence="3" key="1">
    <citation type="submission" date="2020-07" db="EMBL/GenBank/DDBJ databases">
        <title>novel species isolated from the respiratory tract of Marmot.</title>
        <authorList>
            <person name="Zhang G."/>
        </authorList>
    </citation>
    <scope>NUCLEOTIDE SEQUENCE [LARGE SCALE GENOMIC DNA]</scope>
    <source>
        <strain evidence="3">686</strain>
    </source>
</reference>
<feature type="region of interest" description="Disordered" evidence="1">
    <location>
        <begin position="442"/>
        <end position="462"/>
    </location>
</feature>
<dbReference type="KEGG" id="gji:H1R19_18445"/>
<evidence type="ECO:0000313" key="2">
    <source>
        <dbReference type="EMBL" id="QMT04010.1"/>
    </source>
</evidence>
<feature type="compositionally biased region" description="Gly residues" evidence="1">
    <location>
        <begin position="545"/>
        <end position="581"/>
    </location>
</feature>
<dbReference type="EMBL" id="CP059491">
    <property type="protein sequence ID" value="QMT04010.1"/>
    <property type="molecule type" value="Genomic_DNA"/>
</dbReference>
<feature type="compositionally biased region" description="Low complexity" evidence="1">
    <location>
        <begin position="511"/>
        <end position="520"/>
    </location>
</feature>
<sequence length="610" mass="60851">MGRNGIQRSEKVARRDGRKQKRQHRVAAGAAALATVAAIGAGQLVEPAPAEAAFLPPAIEDLRDWSNGFDRGNPLGGLISEIGNGELAAAIAEQWRIQSCVSAGAGGGADCSQSSTDLGGLGIAIVLPDRIEVVPVMVYDPVKGVYDSLSGSVLGDIVRWLGINLPPELTDAPETSGSSTVGGNGFQLAVAFRGGDATAFSYLPLSIATAGASDGNTAKSFALLGMAHAWNTGPLDVTVLGQDTGLTIPGIKGVGCYGGLTGAYADGVGACANVLGTFDFRYRQPDGEIQFALTDPSALFTDPTGVLGGLGQEVLTGLLTAMLSGSGIDFDGDWMSLSKDFARLSVGGDHDLFSGNFLRLTSDYGFTDSITVDWLGSTITFRPLVEVNGELRPNRLGRPVIEFGQLDTGQIVPIVRIPSYEFPFGIPATDPIGGASPSVLARTSAASGQAPGEPAATTVDTHEAAAPDPAALDPAALDPAALDTAEVESDSYVGKHRAADDGYEGKHRAPDSAPAGAVGDDAGGGDPDGGDPDGGDPDGGDPDGGDAGSSGSDGDGSDSGGSDSGGSDSGGSDSGGAGDSGDTGSDGATGSGDDAGSDTDSGSGSEEAAA</sequence>
<protein>
    <submittedName>
        <fullName evidence="2">Uncharacterized protein</fullName>
    </submittedName>
</protein>